<dbReference type="CDD" id="cd11645">
    <property type="entry name" value="Precorrin_2_C20_MT"/>
    <property type="match status" value="1"/>
</dbReference>
<dbReference type="GO" id="GO:0032259">
    <property type="term" value="P:methylation"/>
    <property type="evidence" value="ECO:0007669"/>
    <property type="project" value="UniProtKB-KW"/>
</dbReference>
<dbReference type="InterPro" id="IPR014777">
    <property type="entry name" value="4pyrrole_Mease_sub1"/>
</dbReference>
<dbReference type="InterPro" id="IPR035996">
    <property type="entry name" value="4pyrrol_Methylase_sf"/>
</dbReference>
<keyword evidence="5 9" id="KW-0808">Transferase</keyword>
<proteinExistence type="inferred from homology"/>
<evidence type="ECO:0000256" key="6">
    <source>
        <dbReference type="ARBA" id="ARBA00022691"/>
    </source>
</evidence>
<dbReference type="Gene3D" id="3.40.1010.10">
    <property type="entry name" value="Cobalt-precorrin-4 Transmethylase, Domain 1"/>
    <property type="match status" value="1"/>
</dbReference>
<keyword evidence="4 9" id="KW-0489">Methyltransferase</keyword>
<evidence type="ECO:0000313" key="10">
    <source>
        <dbReference type="Proteomes" id="UP000321062"/>
    </source>
</evidence>
<dbReference type="Pfam" id="PF00590">
    <property type="entry name" value="TP_methylase"/>
    <property type="match status" value="1"/>
</dbReference>
<keyword evidence="10" id="KW-1185">Reference proteome</keyword>
<evidence type="ECO:0000256" key="2">
    <source>
        <dbReference type="ARBA" id="ARBA00005879"/>
    </source>
</evidence>
<dbReference type="NCBIfam" id="NF004647">
    <property type="entry name" value="PRK05990.1"/>
    <property type="match status" value="1"/>
</dbReference>
<organism evidence="9 10">
    <name type="scientific">Paradevosia tibetensis</name>
    <dbReference type="NCBI Taxonomy" id="1447062"/>
    <lineage>
        <taxon>Bacteria</taxon>
        <taxon>Pseudomonadati</taxon>
        <taxon>Pseudomonadota</taxon>
        <taxon>Alphaproteobacteria</taxon>
        <taxon>Hyphomicrobiales</taxon>
        <taxon>Devosiaceae</taxon>
        <taxon>Paradevosia</taxon>
    </lineage>
</organism>
<name>A0A5B9DID8_9HYPH</name>
<dbReference type="UniPathway" id="UPA00148"/>
<evidence type="ECO:0000256" key="7">
    <source>
        <dbReference type="PIRNR" id="PIRNR036427"/>
    </source>
</evidence>
<evidence type="ECO:0000256" key="4">
    <source>
        <dbReference type="ARBA" id="ARBA00022603"/>
    </source>
</evidence>
<dbReference type="SUPFAM" id="SSF53790">
    <property type="entry name" value="Tetrapyrrole methylase"/>
    <property type="match status" value="1"/>
</dbReference>
<dbReference type="PIRSF" id="PIRSF036427">
    <property type="entry name" value="Precrrn-2_mtase"/>
    <property type="match status" value="1"/>
</dbReference>
<keyword evidence="3" id="KW-0169">Cobalamin biosynthesis</keyword>
<dbReference type="EMBL" id="CP041690">
    <property type="protein sequence ID" value="QEE18816.1"/>
    <property type="molecule type" value="Genomic_DNA"/>
</dbReference>
<dbReference type="PANTHER" id="PTHR43467">
    <property type="entry name" value="COBALT-PRECORRIN-2 C(20)-METHYLTRANSFERASE"/>
    <property type="match status" value="1"/>
</dbReference>
<keyword evidence="6" id="KW-0949">S-adenosyl-L-methionine</keyword>
<dbReference type="AlphaFoldDB" id="A0A5B9DID8"/>
<dbReference type="Gene3D" id="3.30.950.10">
    <property type="entry name" value="Methyltransferase, Cobalt-precorrin-4 Transmethylase, Domain 2"/>
    <property type="match status" value="1"/>
</dbReference>
<evidence type="ECO:0000256" key="3">
    <source>
        <dbReference type="ARBA" id="ARBA00022573"/>
    </source>
</evidence>
<gene>
    <name evidence="9" type="ORF">FNA67_00855</name>
</gene>
<dbReference type="KEGG" id="yti:FNA67_00855"/>
<protein>
    <submittedName>
        <fullName evidence="9">Precorrin-2 C(20)-methyltransferase</fullName>
        <ecNumber evidence="9">2.1.1.130</ecNumber>
    </submittedName>
</protein>
<accession>A0A5B9DID8</accession>
<evidence type="ECO:0000313" key="9">
    <source>
        <dbReference type="EMBL" id="QEE18816.1"/>
    </source>
</evidence>
<feature type="domain" description="Tetrapyrrole methylase" evidence="8">
    <location>
        <begin position="6"/>
        <end position="218"/>
    </location>
</feature>
<dbReference type="Proteomes" id="UP000321062">
    <property type="component" value="Chromosome"/>
</dbReference>
<sequence length="243" mass="26369">MMAGTLFGLGVGPGDPELLTLKALNRLRAAPVVAFFAARERKGNAFTIIEGHLEPSQQLLRLQYPVTREKLPDGEDYETLLAGFYDRAAADIAGHLDAGRDVAVVCEGDPLFYGSYMYIHDRLAHRYPTEVVPGVSSIFASAAVLGAPLVYRNQSLSILSGTLAPEDLREKLARADAAAIMKLGGGNLAKVRACLEDLGLLDRALYVERATMAAERILPLRDVEAQSSPYFSIILVPGRKWLS</sequence>
<dbReference type="GO" id="GO:0030788">
    <property type="term" value="F:precorrin-2 C20-methyltransferase activity"/>
    <property type="evidence" value="ECO:0007669"/>
    <property type="project" value="UniProtKB-EC"/>
</dbReference>
<dbReference type="InterPro" id="IPR012382">
    <property type="entry name" value="CobI/CbiL"/>
</dbReference>
<dbReference type="GO" id="GO:0009236">
    <property type="term" value="P:cobalamin biosynthetic process"/>
    <property type="evidence" value="ECO:0007669"/>
    <property type="project" value="UniProtKB-UniRule"/>
</dbReference>
<dbReference type="OrthoDB" id="9804789at2"/>
<comment type="similarity">
    <text evidence="2 7">Belongs to the precorrin methyltransferase family.</text>
</comment>
<evidence type="ECO:0000256" key="1">
    <source>
        <dbReference type="ARBA" id="ARBA00004953"/>
    </source>
</evidence>
<evidence type="ECO:0000256" key="5">
    <source>
        <dbReference type="ARBA" id="ARBA00022679"/>
    </source>
</evidence>
<dbReference type="PANTHER" id="PTHR43467:SF2">
    <property type="entry name" value="COBALT-PRECORRIN-2 C(20)-METHYLTRANSFERASE"/>
    <property type="match status" value="1"/>
</dbReference>
<dbReference type="InterPro" id="IPR006364">
    <property type="entry name" value="CobI/CbiL/CobIJ_dom"/>
</dbReference>
<dbReference type="EC" id="2.1.1.130" evidence="9"/>
<dbReference type="RefSeq" id="WP_147654726.1">
    <property type="nucleotide sequence ID" value="NZ_BMFM01000001.1"/>
</dbReference>
<dbReference type="InterPro" id="IPR014776">
    <property type="entry name" value="4pyrrole_Mease_sub2"/>
</dbReference>
<evidence type="ECO:0000259" key="8">
    <source>
        <dbReference type="Pfam" id="PF00590"/>
    </source>
</evidence>
<dbReference type="InterPro" id="IPR000878">
    <property type="entry name" value="4pyrrol_Mease"/>
</dbReference>
<reference evidence="9 10" key="1">
    <citation type="journal article" date="2015" name="Int. J. Syst. Evol. Microbiol.">
        <title>Youhaiella tibetensis gen. nov., sp. nov., isolated from subsurface sediment.</title>
        <authorList>
            <person name="Wang Y.X."/>
            <person name="Huang F.Q."/>
            <person name="Nogi Y."/>
            <person name="Pang S.J."/>
            <person name="Wang P.K."/>
            <person name="Lv J."/>
        </authorList>
    </citation>
    <scope>NUCLEOTIDE SEQUENCE [LARGE SCALE GENOMIC DNA]</scope>
    <source>
        <strain evidence="10">fig4</strain>
    </source>
</reference>
<dbReference type="NCBIfam" id="TIGR01467">
    <property type="entry name" value="cobI_cbiL"/>
    <property type="match status" value="1"/>
</dbReference>
<comment type="pathway">
    <text evidence="1">Cofactor biosynthesis; adenosylcobalamin biosynthesis.</text>
</comment>